<evidence type="ECO:0000256" key="7">
    <source>
        <dbReference type="HAMAP-Rule" id="MF_00201"/>
    </source>
</evidence>
<name>A0ABY1SIB8_9FLAO</name>
<protein>
    <recommendedName>
        <fullName evidence="2 7">DNA repair protein RecO</fullName>
    </recommendedName>
    <alternativeName>
        <fullName evidence="6 7">Recombination protein O</fullName>
    </alternativeName>
</protein>
<gene>
    <name evidence="7" type="primary">recO</name>
    <name evidence="9" type="ORF">SAMN04488009_2540</name>
</gene>
<comment type="function">
    <text evidence="7">Involved in DNA repair and RecF pathway recombination.</text>
</comment>
<organism evidence="9 10">
    <name type="scientific">Maribacter sedimenticola</name>
    <dbReference type="NCBI Taxonomy" id="228956"/>
    <lineage>
        <taxon>Bacteria</taxon>
        <taxon>Pseudomonadati</taxon>
        <taxon>Bacteroidota</taxon>
        <taxon>Flavobacteriia</taxon>
        <taxon>Flavobacteriales</taxon>
        <taxon>Flavobacteriaceae</taxon>
        <taxon>Maribacter</taxon>
    </lineage>
</organism>
<reference evidence="9 10" key="1">
    <citation type="submission" date="2017-06" db="EMBL/GenBank/DDBJ databases">
        <authorList>
            <person name="Varghese N."/>
            <person name="Submissions S."/>
        </authorList>
    </citation>
    <scope>NUCLEOTIDE SEQUENCE [LARGE SCALE GENOMIC DNA]</scope>
    <source>
        <strain evidence="9 10">DSM 19840</strain>
    </source>
</reference>
<keyword evidence="3 7" id="KW-0227">DNA damage</keyword>
<feature type="domain" description="DNA replication/recombination mediator RecO N-terminal" evidence="8">
    <location>
        <begin position="30"/>
        <end position="108"/>
    </location>
</feature>
<evidence type="ECO:0000256" key="4">
    <source>
        <dbReference type="ARBA" id="ARBA00023172"/>
    </source>
</evidence>
<dbReference type="SUPFAM" id="SSF50249">
    <property type="entry name" value="Nucleic acid-binding proteins"/>
    <property type="match status" value="1"/>
</dbReference>
<dbReference type="PANTHER" id="PTHR33991:SF1">
    <property type="entry name" value="DNA REPAIR PROTEIN RECO"/>
    <property type="match status" value="1"/>
</dbReference>
<dbReference type="InterPro" id="IPR003717">
    <property type="entry name" value="RecO"/>
</dbReference>
<evidence type="ECO:0000313" key="9">
    <source>
        <dbReference type="EMBL" id="SNR57383.1"/>
    </source>
</evidence>
<dbReference type="SUPFAM" id="SSF57863">
    <property type="entry name" value="ArfGap/RecO-like zinc finger"/>
    <property type="match status" value="1"/>
</dbReference>
<evidence type="ECO:0000256" key="3">
    <source>
        <dbReference type="ARBA" id="ARBA00022763"/>
    </source>
</evidence>
<evidence type="ECO:0000259" key="8">
    <source>
        <dbReference type="Pfam" id="PF11967"/>
    </source>
</evidence>
<dbReference type="InterPro" id="IPR012340">
    <property type="entry name" value="NA-bd_OB-fold"/>
</dbReference>
<comment type="similarity">
    <text evidence="1 7">Belongs to the RecO family.</text>
</comment>
<dbReference type="Pfam" id="PF02565">
    <property type="entry name" value="RecO_C"/>
    <property type="match status" value="1"/>
</dbReference>
<dbReference type="HAMAP" id="MF_00201">
    <property type="entry name" value="RecO"/>
    <property type="match status" value="1"/>
</dbReference>
<dbReference type="Gene3D" id="1.20.1440.120">
    <property type="entry name" value="Recombination protein O, C-terminal domain"/>
    <property type="match status" value="1"/>
</dbReference>
<comment type="caution">
    <text evidence="9">The sequence shown here is derived from an EMBL/GenBank/DDBJ whole genome shotgun (WGS) entry which is preliminary data.</text>
</comment>
<dbReference type="NCBIfam" id="TIGR00613">
    <property type="entry name" value="reco"/>
    <property type="match status" value="1"/>
</dbReference>
<dbReference type="Proteomes" id="UP000198337">
    <property type="component" value="Unassembled WGS sequence"/>
</dbReference>
<dbReference type="Pfam" id="PF11967">
    <property type="entry name" value="RecO_N"/>
    <property type="match status" value="1"/>
</dbReference>
<evidence type="ECO:0000256" key="5">
    <source>
        <dbReference type="ARBA" id="ARBA00023204"/>
    </source>
</evidence>
<dbReference type="EMBL" id="FZNV01000003">
    <property type="protein sequence ID" value="SNR57383.1"/>
    <property type="molecule type" value="Genomic_DNA"/>
</dbReference>
<evidence type="ECO:0000256" key="1">
    <source>
        <dbReference type="ARBA" id="ARBA00007452"/>
    </source>
</evidence>
<accession>A0ABY1SIB8</accession>
<dbReference type="InterPro" id="IPR037278">
    <property type="entry name" value="ARFGAP/RecO"/>
</dbReference>
<dbReference type="PANTHER" id="PTHR33991">
    <property type="entry name" value="DNA REPAIR PROTEIN RECO"/>
    <property type="match status" value="1"/>
</dbReference>
<dbReference type="InterPro" id="IPR042242">
    <property type="entry name" value="RecO_C"/>
</dbReference>
<keyword evidence="4 7" id="KW-0233">DNA recombination</keyword>
<proteinExistence type="inferred from homology"/>
<evidence type="ECO:0000256" key="2">
    <source>
        <dbReference type="ARBA" id="ARBA00021310"/>
    </source>
</evidence>
<sequence length="271" mass="31332">MRGLSKDLAFFCTKANIQTAIFVVLQHVPMQVTTKAIVFTALKYGDTSLIVKAFTASDGVKSYLLRGVLASKKGKLKSAYFQPLTQLEIVVNHKNKGSLESIREAKVYYHYQTLYANMAKNAMALFLAELLGNSIREEERNEDLFQFLEASLQWLDVHDDIANFHLYFMLSLTKFLGFYPDVYQQDRPYFDLLEGEFVGKETLNPMLRGENFYYFKTFLGTNFDAIHTIKMKKTNRQELLKSLVLYFELHLQGFRKPKSLAVLNEVFNTYV</sequence>
<evidence type="ECO:0000256" key="6">
    <source>
        <dbReference type="ARBA" id="ARBA00033409"/>
    </source>
</evidence>
<keyword evidence="10" id="KW-1185">Reference proteome</keyword>
<evidence type="ECO:0000313" key="10">
    <source>
        <dbReference type="Proteomes" id="UP000198337"/>
    </source>
</evidence>
<dbReference type="InterPro" id="IPR022572">
    <property type="entry name" value="DNA_rep/recomb_RecO_N"/>
</dbReference>
<dbReference type="Gene3D" id="2.40.50.140">
    <property type="entry name" value="Nucleic acid-binding proteins"/>
    <property type="match status" value="1"/>
</dbReference>
<keyword evidence="5 7" id="KW-0234">DNA repair</keyword>